<dbReference type="PANTHER" id="PTHR10161">
    <property type="entry name" value="TARTRATE-RESISTANT ACID PHOSPHATASE TYPE 5"/>
    <property type="match status" value="1"/>
</dbReference>
<proteinExistence type="predicted"/>
<evidence type="ECO:0008006" key="5">
    <source>
        <dbReference type="Google" id="ProtNLM"/>
    </source>
</evidence>
<evidence type="ECO:0000313" key="3">
    <source>
        <dbReference type="EMBL" id="KAG7388814.1"/>
    </source>
</evidence>
<evidence type="ECO:0000313" key="4">
    <source>
        <dbReference type="Proteomes" id="UP000693981"/>
    </source>
</evidence>
<gene>
    <name evidence="3" type="ORF">PHYBOEH_007695</name>
</gene>
<dbReference type="EMBL" id="JAGDFL010000428">
    <property type="protein sequence ID" value="KAG7388814.1"/>
    <property type="molecule type" value="Genomic_DNA"/>
</dbReference>
<reference evidence="3" key="1">
    <citation type="submission" date="2021-02" db="EMBL/GenBank/DDBJ databases">
        <authorList>
            <person name="Palmer J.M."/>
        </authorList>
    </citation>
    <scope>NUCLEOTIDE SEQUENCE</scope>
    <source>
        <strain evidence="3">SCRP23</strain>
    </source>
</reference>
<keyword evidence="4" id="KW-1185">Reference proteome</keyword>
<keyword evidence="2" id="KW-0378">Hydrolase</keyword>
<dbReference type="GO" id="GO:0016787">
    <property type="term" value="F:hydrolase activity"/>
    <property type="evidence" value="ECO:0007669"/>
    <property type="project" value="UniProtKB-KW"/>
</dbReference>
<dbReference type="InterPro" id="IPR051558">
    <property type="entry name" value="Metallophosphoesterase_PAP"/>
</dbReference>
<organism evidence="3 4">
    <name type="scientific">Phytophthora boehmeriae</name>
    <dbReference type="NCBI Taxonomy" id="109152"/>
    <lineage>
        <taxon>Eukaryota</taxon>
        <taxon>Sar</taxon>
        <taxon>Stramenopiles</taxon>
        <taxon>Oomycota</taxon>
        <taxon>Peronosporomycetes</taxon>
        <taxon>Peronosporales</taxon>
        <taxon>Peronosporaceae</taxon>
        <taxon>Phytophthora</taxon>
    </lineage>
</organism>
<comment type="caution">
    <text evidence="3">The sequence shown here is derived from an EMBL/GenBank/DDBJ whole genome shotgun (WGS) entry which is preliminary data.</text>
</comment>
<accession>A0A8T1W9B2</accession>
<evidence type="ECO:0000256" key="2">
    <source>
        <dbReference type="ARBA" id="ARBA00022801"/>
    </source>
</evidence>
<dbReference type="PANTHER" id="PTHR10161:SF14">
    <property type="entry name" value="TARTRATE-RESISTANT ACID PHOSPHATASE TYPE 5"/>
    <property type="match status" value="1"/>
</dbReference>
<dbReference type="Proteomes" id="UP000693981">
    <property type="component" value="Unassembled WGS sequence"/>
</dbReference>
<sequence length="127" mass="14146">MQKWFDLLEGSGIHLWMNGHTHGENHDYSEKYQLHFVNNGAGGGIQKESASGIPEHAKGMVEANWAYGGQEYGFMSVEASEEWLKLQYHTTDDSWSFAESFNSTKIGGVATKHCWYIPADGAKGVEC</sequence>
<dbReference type="OrthoDB" id="411211at2759"/>
<name>A0A8T1W9B2_9STRA</name>
<protein>
    <recommendedName>
        <fullName evidence="5">Calcineurin-like phosphoesterase domain-containing protein</fullName>
    </recommendedName>
</protein>
<keyword evidence="1" id="KW-0732">Signal</keyword>
<evidence type="ECO:0000256" key="1">
    <source>
        <dbReference type="ARBA" id="ARBA00022729"/>
    </source>
</evidence>
<dbReference type="AlphaFoldDB" id="A0A8T1W9B2"/>